<gene>
    <name evidence="1" type="ORF">ILEXP_LOCUS21899</name>
</gene>
<proteinExistence type="predicted"/>
<evidence type="ECO:0008006" key="3">
    <source>
        <dbReference type="Google" id="ProtNLM"/>
    </source>
</evidence>
<accession>A0ABC8SBU7</accession>
<dbReference type="AlphaFoldDB" id="A0ABC8SBU7"/>
<protein>
    <recommendedName>
        <fullName evidence="3">RNase H type-1 domain-containing protein</fullName>
    </recommendedName>
</protein>
<dbReference type="Proteomes" id="UP001642360">
    <property type="component" value="Unassembled WGS sequence"/>
</dbReference>
<sequence length="172" mass="19360">MEYALAIWTKISQLIGFQLIPNEAPLTRFKRLNRIYRQLWKERCIRLYEDHKKHPSTVVMLIMNNCKLQVHNARPKAIDTQAGLEFLSSLNVSSVRRPIVLAKWINWDFPREGWLKLNTDGSSKGNPGILTGITVTVTGILGAIASLGIVFRTSAVPGFCCSFRLDCGNSSK</sequence>
<organism evidence="1 2">
    <name type="scientific">Ilex paraguariensis</name>
    <name type="common">yerba mate</name>
    <dbReference type="NCBI Taxonomy" id="185542"/>
    <lineage>
        <taxon>Eukaryota</taxon>
        <taxon>Viridiplantae</taxon>
        <taxon>Streptophyta</taxon>
        <taxon>Embryophyta</taxon>
        <taxon>Tracheophyta</taxon>
        <taxon>Spermatophyta</taxon>
        <taxon>Magnoliopsida</taxon>
        <taxon>eudicotyledons</taxon>
        <taxon>Gunneridae</taxon>
        <taxon>Pentapetalae</taxon>
        <taxon>asterids</taxon>
        <taxon>campanulids</taxon>
        <taxon>Aquifoliales</taxon>
        <taxon>Aquifoliaceae</taxon>
        <taxon>Ilex</taxon>
    </lineage>
</organism>
<evidence type="ECO:0000313" key="1">
    <source>
        <dbReference type="EMBL" id="CAK9153611.1"/>
    </source>
</evidence>
<dbReference type="EMBL" id="CAUOFW020002425">
    <property type="protein sequence ID" value="CAK9153611.1"/>
    <property type="molecule type" value="Genomic_DNA"/>
</dbReference>
<evidence type="ECO:0000313" key="2">
    <source>
        <dbReference type="Proteomes" id="UP001642360"/>
    </source>
</evidence>
<name>A0ABC8SBU7_9AQUA</name>
<keyword evidence="2" id="KW-1185">Reference proteome</keyword>
<comment type="caution">
    <text evidence="1">The sequence shown here is derived from an EMBL/GenBank/DDBJ whole genome shotgun (WGS) entry which is preliminary data.</text>
</comment>
<reference evidence="1 2" key="1">
    <citation type="submission" date="2024-02" db="EMBL/GenBank/DDBJ databases">
        <authorList>
            <person name="Vignale AGUSTIN F."/>
            <person name="Sosa J E."/>
            <person name="Modenutti C."/>
        </authorList>
    </citation>
    <scope>NUCLEOTIDE SEQUENCE [LARGE SCALE GENOMIC DNA]</scope>
</reference>